<dbReference type="Proteomes" id="UP001140560">
    <property type="component" value="Unassembled WGS sequence"/>
</dbReference>
<comment type="caution">
    <text evidence="1">The sequence shown here is derived from an EMBL/GenBank/DDBJ whole genome shotgun (WGS) entry which is preliminary data.</text>
</comment>
<protein>
    <submittedName>
        <fullName evidence="1">Uncharacterized protein</fullName>
    </submittedName>
</protein>
<proteinExistence type="predicted"/>
<dbReference type="EMBL" id="JAPEUY010000010">
    <property type="protein sequence ID" value="KAJ4368869.1"/>
    <property type="molecule type" value="Genomic_DNA"/>
</dbReference>
<accession>A0A9W8Y712</accession>
<evidence type="ECO:0000313" key="2">
    <source>
        <dbReference type="Proteomes" id="UP001140560"/>
    </source>
</evidence>
<gene>
    <name evidence="1" type="ORF">N0V83_005951</name>
</gene>
<keyword evidence="2" id="KW-1185">Reference proteome</keyword>
<sequence>MAAQSAQELRRHVEEIEGDLNENLTTSEMAAHEIAASSGRALEERVFQVACRVALRFGSRMHWSNFHTWEFFRNVHTSKEAREVAPRFWKSIYPFSTCLGMASTVTTALRASLLKEKGLSRYAELVQLATNCDIHEFKTSRRFHCLTMIRLVDYCIVIDLVAQPTAFKVNLTSVHQSQAQLRFLEKTTLSFEYAYVSGPNNARMLVEYSRPDTNASNSFTYEDPFTDVEEGIQGGIVNYAFPLAKSKRRMLLGDMPCRRTVQTRSIWNYRPRNGFITYTRLGRSKYLVDSLTLRIDIIEQQLVLQLPYSDWLATPQNLHFLERMQQYSGFKRCTESLQDAVAYFYLPLGTPGTMLDLPTNGLSLCTWRSVQLVDEVCTALGLPEGEVLRIVKVVADFWMGALCRHNEKLIRDEAWGRGTSRSCRLVYRG</sequence>
<name>A0A9W8Y712_9PLEO</name>
<evidence type="ECO:0000313" key="1">
    <source>
        <dbReference type="EMBL" id="KAJ4368869.1"/>
    </source>
</evidence>
<organism evidence="1 2">
    <name type="scientific">Neocucurbitaria cava</name>
    <dbReference type="NCBI Taxonomy" id="798079"/>
    <lineage>
        <taxon>Eukaryota</taxon>
        <taxon>Fungi</taxon>
        <taxon>Dikarya</taxon>
        <taxon>Ascomycota</taxon>
        <taxon>Pezizomycotina</taxon>
        <taxon>Dothideomycetes</taxon>
        <taxon>Pleosporomycetidae</taxon>
        <taxon>Pleosporales</taxon>
        <taxon>Pleosporineae</taxon>
        <taxon>Cucurbitariaceae</taxon>
        <taxon>Neocucurbitaria</taxon>
    </lineage>
</organism>
<dbReference type="OrthoDB" id="3783521at2759"/>
<reference evidence="1" key="1">
    <citation type="submission" date="2022-10" db="EMBL/GenBank/DDBJ databases">
        <title>Tapping the CABI collections for fungal endophytes: first genome assemblies for Collariella, Neodidymelliopsis, Ascochyta clinopodiicola, Didymella pomorum, Didymosphaeria variabile, Neocosmospora piperis and Neocucurbitaria cava.</title>
        <authorList>
            <person name="Hill R."/>
        </authorList>
    </citation>
    <scope>NUCLEOTIDE SEQUENCE</scope>
    <source>
        <strain evidence="1">IMI 356814</strain>
    </source>
</reference>
<dbReference type="AlphaFoldDB" id="A0A9W8Y712"/>